<evidence type="ECO:0000313" key="1">
    <source>
        <dbReference type="EMBL" id="EGO65877.1"/>
    </source>
</evidence>
<dbReference type="AlphaFoldDB" id="F7NDL5"/>
<sequence length="50" mass="5694">MGGRHIHALDLSPASIERRETALEKYRGILKNTGLMLMHGPPVFYVCRKE</sequence>
<protein>
    <submittedName>
        <fullName evidence="1">Uncharacterized protein</fullName>
    </submittedName>
</protein>
<reference evidence="1 2" key="1">
    <citation type="journal article" date="2011" name="EMBO J.">
        <title>Structural diversity of bacterial flagellar motors.</title>
        <authorList>
            <person name="Chen S."/>
            <person name="Beeby M."/>
            <person name="Murphy G.E."/>
            <person name="Leadbetter J.R."/>
            <person name="Hendrixson D.R."/>
            <person name="Briegel A."/>
            <person name="Li Z."/>
            <person name="Shi J."/>
            <person name="Tocheva E.I."/>
            <person name="Muller A."/>
            <person name="Dobro M.J."/>
            <person name="Jensen G.J."/>
        </authorList>
    </citation>
    <scope>NUCLEOTIDE SEQUENCE [LARGE SCALE GENOMIC DNA]</scope>
    <source>
        <strain evidence="1 2">DSM 6540</strain>
    </source>
</reference>
<accession>F7NDL5</accession>
<proteinExistence type="predicted"/>
<evidence type="ECO:0000313" key="2">
    <source>
        <dbReference type="Proteomes" id="UP000003240"/>
    </source>
</evidence>
<name>F7NDL5_9FIRM</name>
<dbReference type="EMBL" id="AFGF01000007">
    <property type="protein sequence ID" value="EGO65877.1"/>
    <property type="molecule type" value="Genomic_DNA"/>
</dbReference>
<dbReference type="STRING" id="1009370.ALO_00610"/>
<organism evidence="1 2">
    <name type="scientific">Acetonema longum DSM 6540</name>
    <dbReference type="NCBI Taxonomy" id="1009370"/>
    <lineage>
        <taxon>Bacteria</taxon>
        <taxon>Bacillati</taxon>
        <taxon>Bacillota</taxon>
        <taxon>Negativicutes</taxon>
        <taxon>Acetonemataceae</taxon>
        <taxon>Acetonema</taxon>
    </lineage>
</organism>
<dbReference type="Proteomes" id="UP000003240">
    <property type="component" value="Unassembled WGS sequence"/>
</dbReference>
<keyword evidence="2" id="KW-1185">Reference proteome</keyword>
<gene>
    <name evidence="1" type="ORF">ALO_00610</name>
</gene>
<comment type="caution">
    <text evidence="1">The sequence shown here is derived from an EMBL/GenBank/DDBJ whole genome shotgun (WGS) entry which is preliminary data.</text>
</comment>